<feature type="region of interest" description="Disordered" evidence="1">
    <location>
        <begin position="396"/>
        <end position="416"/>
    </location>
</feature>
<feature type="compositionally biased region" description="Low complexity" evidence="1">
    <location>
        <begin position="133"/>
        <end position="161"/>
    </location>
</feature>
<feature type="compositionally biased region" description="Acidic residues" evidence="1">
    <location>
        <begin position="322"/>
        <end position="337"/>
    </location>
</feature>
<feature type="compositionally biased region" description="Basic residues" evidence="1">
    <location>
        <begin position="372"/>
        <end position="383"/>
    </location>
</feature>
<dbReference type="InParanoid" id="A0A1E7FV51"/>
<dbReference type="KEGG" id="fcy:FRACYDRAFT_232193"/>
<evidence type="ECO:0000256" key="1">
    <source>
        <dbReference type="SAM" id="MobiDB-lite"/>
    </source>
</evidence>
<feature type="region of interest" description="Disordered" evidence="1">
    <location>
        <begin position="203"/>
        <end position="223"/>
    </location>
</feature>
<dbReference type="OrthoDB" id="46520at2759"/>
<feature type="compositionally biased region" description="Basic and acidic residues" evidence="1">
    <location>
        <begin position="406"/>
        <end position="416"/>
    </location>
</feature>
<protein>
    <submittedName>
        <fullName evidence="2">Uncharacterized protein</fullName>
    </submittedName>
</protein>
<keyword evidence="3" id="KW-1185">Reference proteome</keyword>
<feature type="region of interest" description="Disordered" evidence="1">
    <location>
        <begin position="132"/>
        <end position="164"/>
    </location>
</feature>
<sequence>MDGRFPFDQSGGGNPLNNPQVRAALGLGNGNIDEAIYIQRQQELQRDFQLRQLLLQEQLEQYNQQNRMENLMQEQQLKAIGDHLQEFPDLQQHYSRLLLTEQLQRSEERTLANDRLRLQAEEELRRRHLIASAQHQQQLQQQQQQHQHNNHALPPQAQLPAPTVPNIHCVNQSMLRDIAADSLAGNAVKRSDFDKRQFAQPGADMMIPPVPVKKRGRSNTNESMDIHSSIEKKMRSLVDSAMVDANGGHTDERHTNASAQNMLDFATSSKTNGHDPTHLDSPRSVPDSPRGSFGDLIEAALTDNKKDDAADILASIKKETAEWSESEHEEEAGEEEERQVAIAKGDAIMLPNFTSFLPQLPEEPTLKEVPASKKKTKKKKKFRGILDEDDSSVEIKASGKKKHGKSQAEKDVDKKEYEREFGDLPYPVDNWWPTSTSIKRERKALGETNHDNECDENTEILGDERQFRANVSKIKERLKNDVEPGVLEKIPHCRVHRMAMKKRKNPSAPELVYCTQVTELYPNDVMVCCSRCGTWRHTACGGHHKQYSVREAIDTPFETVCDRCYAEENVLADHPVARKRLDRQRCEQIRRGLTTSAAMRQHSFSKHGGTYKWPLGSVSATHIGGHTRSVHSRHDKAEKQWTDMATKLGRGYGHRPKEKVKVRTKELERLLISIEDAEGHTDRHNMLVFLMQDTLKKSPVGFEKKRRNMFDPEDDNEAESEVTDTSIDLNKKPPSTPNNQEQSTPSQRPQEVDDTNVDVLEKSLKRKYATCKRKDCTVKSRFDSIYCSDACGVSSLESDLLRTFFYSSDIHPSALRH</sequence>
<name>A0A1E7FV51_9STRA</name>
<feature type="compositionally biased region" description="Polar residues" evidence="1">
    <location>
        <begin position="737"/>
        <end position="749"/>
    </location>
</feature>
<feature type="compositionally biased region" description="Acidic residues" evidence="1">
    <location>
        <begin position="711"/>
        <end position="722"/>
    </location>
</feature>
<dbReference type="AlphaFoldDB" id="A0A1E7FV51"/>
<feature type="region of interest" description="Disordered" evidence="1">
    <location>
        <begin position="1"/>
        <end position="20"/>
    </location>
</feature>
<feature type="region of interest" description="Disordered" evidence="1">
    <location>
        <begin position="267"/>
        <end position="294"/>
    </location>
</feature>
<dbReference type="EMBL" id="KV784353">
    <property type="protein sequence ID" value="OEU22038.1"/>
    <property type="molecule type" value="Genomic_DNA"/>
</dbReference>
<evidence type="ECO:0000313" key="2">
    <source>
        <dbReference type="EMBL" id="OEU22038.1"/>
    </source>
</evidence>
<dbReference type="Proteomes" id="UP000095751">
    <property type="component" value="Unassembled WGS sequence"/>
</dbReference>
<accession>A0A1E7FV51</accession>
<organism evidence="2 3">
    <name type="scientific">Fragilariopsis cylindrus CCMP1102</name>
    <dbReference type="NCBI Taxonomy" id="635003"/>
    <lineage>
        <taxon>Eukaryota</taxon>
        <taxon>Sar</taxon>
        <taxon>Stramenopiles</taxon>
        <taxon>Ochrophyta</taxon>
        <taxon>Bacillariophyta</taxon>
        <taxon>Bacillariophyceae</taxon>
        <taxon>Bacillariophycidae</taxon>
        <taxon>Bacillariales</taxon>
        <taxon>Bacillariaceae</taxon>
        <taxon>Fragilariopsis</taxon>
    </lineage>
</organism>
<feature type="region of interest" description="Disordered" evidence="1">
    <location>
        <begin position="319"/>
        <end position="338"/>
    </location>
</feature>
<dbReference type="SUPFAM" id="SSF57903">
    <property type="entry name" value="FYVE/PHD zinc finger"/>
    <property type="match status" value="1"/>
</dbReference>
<proteinExistence type="predicted"/>
<feature type="region of interest" description="Disordered" evidence="1">
    <location>
        <begin position="364"/>
        <end position="383"/>
    </location>
</feature>
<evidence type="ECO:0000313" key="3">
    <source>
        <dbReference type="Proteomes" id="UP000095751"/>
    </source>
</evidence>
<feature type="region of interest" description="Disordered" evidence="1">
    <location>
        <begin position="707"/>
        <end position="755"/>
    </location>
</feature>
<gene>
    <name evidence="2" type="ORF">FRACYDRAFT_232193</name>
</gene>
<feature type="compositionally biased region" description="Basic and acidic residues" evidence="1">
    <location>
        <begin position="272"/>
        <end position="281"/>
    </location>
</feature>
<reference evidence="2 3" key="1">
    <citation type="submission" date="2016-09" db="EMBL/GenBank/DDBJ databases">
        <title>Extensive genetic diversity and differential bi-allelic expression allows diatom success in the polar Southern Ocean.</title>
        <authorList>
            <consortium name="DOE Joint Genome Institute"/>
            <person name="Mock T."/>
            <person name="Otillar R.P."/>
            <person name="Strauss J."/>
            <person name="Dupont C."/>
            <person name="Frickenhaus S."/>
            <person name="Maumus F."/>
            <person name="Mcmullan M."/>
            <person name="Sanges R."/>
            <person name="Schmutz J."/>
            <person name="Toseland A."/>
            <person name="Valas R."/>
            <person name="Veluchamy A."/>
            <person name="Ward B.J."/>
            <person name="Allen A."/>
            <person name="Barry K."/>
            <person name="Falciatore A."/>
            <person name="Ferrante M."/>
            <person name="Fortunato A.E."/>
            <person name="Gloeckner G."/>
            <person name="Gruber A."/>
            <person name="Hipkin R."/>
            <person name="Janech M."/>
            <person name="Kroth P."/>
            <person name="Leese F."/>
            <person name="Lindquist E."/>
            <person name="Lyon B.R."/>
            <person name="Martin J."/>
            <person name="Mayer C."/>
            <person name="Parker M."/>
            <person name="Quesneville H."/>
            <person name="Raymond J."/>
            <person name="Uhlig C."/>
            <person name="Valentin K.U."/>
            <person name="Worden A.Z."/>
            <person name="Armbrust E.V."/>
            <person name="Bowler C."/>
            <person name="Green B."/>
            <person name="Moulton V."/>
            <person name="Van Oosterhout C."/>
            <person name="Grigoriev I."/>
        </authorList>
    </citation>
    <scope>NUCLEOTIDE SEQUENCE [LARGE SCALE GENOMIC DNA]</scope>
    <source>
        <strain evidence="2 3">CCMP1102</strain>
    </source>
</reference>
<dbReference type="InterPro" id="IPR011011">
    <property type="entry name" value="Znf_FYVE_PHD"/>
</dbReference>